<keyword evidence="1" id="KW-0862">Zinc</keyword>
<accession>A0A448YTV8</accession>
<dbReference type="SUPFAM" id="SSF57716">
    <property type="entry name" value="Glucocorticoid receptor-like (DNA-binding domain)"/>
    <property type="match status" value="1"/>
</dbReference>
<keyword evidence="5" id="KW-1185">Reference proteome</keyword>
<protein>
    <submittedName>
        <fullName evidence="4">DEKNAAC105553</fullName>
    </submittedName>
</protein>
<feature type="compositionally biased region" description="Basic residues" evidence="2">
    <location>
        <begin position="426"/>
        <end position="438"/>
    </location>
</feature>
<evidence type="ECO:0000313" key="5">
    <source>
        <dbReference type="Proteomes" id="UP000290900"/>
    </source>
</evidence>
<feature type="compositionally biased region" description="Low complexity" evidence="2">
    <location>
        <begin position="410"/>
        <end position="420"/>
    </location>
</feature>
<dbReference type="AlphaFoldDB" id="A0A448YTV8"/>
<name>A0A448YTV8_BRENA</name>
<dbReference type="GO" id="GO:0006355">
    <property type="term" value="P:regulation of DNA-templated transcription"/>
    <property type="evidence" value="ECO:0007669"/>
    <property type="project" value="InterPro"/>
</dbReference>
<dbReference type="Proteomes" id="UP000290900">
    <property type="component" value="Unassembled WGS sequence"/>
</dbReference>
<gene>
    <name evidence="4" type="ORF">BRENAR_LOCUS5081</name>
</gene>
<dbReference type="Pfam" id="PF00320">
    <property type="entry name" value="GATA"/>
    <property type="match status" value="1"/>
</dbReference>
<dbReference type="PROSITE" id="PS50114">
    <property type="entry name" value="GATA_ZN_FINGER_2"/>
    <property type="match status" value="1"/>
</dbReference>
<evidence type="ECO:0000256" key="1">
    <source>
        <dbReference type="PROSITE-ProRule" id="PRU00094"/>
    </source>
</evidence>
<dbReference type="SMART" id="SM00401">
    <property type="entry name" value="ZnF_GATA"/>
    <property type="match status" value="1"/>
</dbReference>
<feature type="region of interest" description="Disordered" evidence="2">
    <location>
        <begin position="341"/>
        <end position="438"/>
    </location>
</feature>
<evidence type="ECO:0000256" key="2">
    <source>
        <dbReference type="SAM" id="MobiDB-lite"/>
    </source>
</evidence>
<evidence type="ECO:0000313" key="4">
    <source>
        <dbReference type="EMBL" id="VEU24353.1"/>
    </source>
</evidence>
<organism evidence="4 5">
    <name type="scientific">Brettanomyces naardenensis</name>
    <name type="common">Yeast</name>
    <dbReference type="NCBI Taxonomy" id="13370"/>
    <lineage>
        <taxon>Eukaryota</taxon>
        <taxon>Fungi</taxon>
        <taxon>Dikarya</taxon>
        <taxon>Ascomycota</taxon>
        <taxon>Saccharomycotina</taxon>
        <taxon>Pichiomycetes</taxon>
        <taxon>Pichiales</taxon>
        <taxon>Pichiaceae</taxon>
        <taxon>Brettanomyces</taxon>
    </lineage>
</organism>
<feature type="region of interest" description="Disordered" evidence="2">
    <location>
        <begin position="76"/>
        <end position="114"/>
    </location>
</feature>
<reference evidence="4 5" key="1">
    <citation type="submission" date="2018-12" db="EMBL/GenBank/DDBJ databases">
        <authorList>
            <person name="Tiukova I."/>
            <person name="Dainat J."/>
        </authorList>
    </citation>
    <scope>NUCLEOTIDE SEQUENCE [LARGE SCALE GENOMIC DNA]</scope>
</reference>
<dbReference type="InParanoid" id="A0A448YTV8"/>
<feature type="region of interest" description="Disordered" evidence="2">
    <location>
        <begin position="131"/>
        <end position="158"/>
    </location>
</feature>
<dbReference type="GO" id="GO:0043565">
    <property type="term" value="F:sequence-specific DNA binding"/>
    <property type="evidence" value="ECO:0007669"/>
    <property type="project" value="InterPro"/>
</dbReference>
<feature type="domain" description="GATA-type" evidence="3">
    <location>
        <begin position="439"/>
        <end position="476"/>
    </location>
</feature>
<dbReference type="CDD" id="cd00202">
    <property type="entry name" value="ZnF_GATA"/>
    <property type="match status" value="1"/>
</dbReference>
<dbReference type="InterPro" id="IPR000679">
    <property type="entry name" value="Znf_GATA"/>
</dbReference>
<dbReference type="PROSITE" id="PS00344">
    <property type="entry name" value="GATA_ZN_FINGER_1"/>
    <property type="match status" value="1"/>
</dbReference>
<feature type="compositionally biased region" description="Low complexity" evidence="2">
    <location>
        <begin position="87"/>
        <end position="99"/>
    </location>
</feature>
<dbReference type="GO" id="GO:0008270">
    <property type="term" value="F:zinc ion binding"/>
    <property type="evidence" value="ECO:0007669"/>
    <property type="project" value="UniProtKB-KW"/>
</dbReference>
<dbReference type="Gene3D" id="3.30.50.10">
    <property type="entry name" value="Erythroid Transcription Factor GATA-1, subunit A"/>
    <property type="match status" value="1"/>
</dbReference>
<evidence type="ECO:0000259" key="3">
    <source>
        <dbReference type="PROSITE" id="PS50114"/>
    </source>
</evidence>
<feature type="compositionally biased region" description="Polar residues" evidence="2">
    <location>
        <begin position="389"/>
        <end position="409"/>
    </location>
</feature>
<keyword evidence="1" id="KW-0479">Metal-binding</keyword>
<feature type="compositionally biased region" description="Polar residues" evidence="2">
    <location>
        <begin position="363"/>
        <end position="376"/>
    </location>
</feature>
<proteinExistence type="predicted"/>
<keyword evidence="1" id="KW-0863">Zinc-finger</keyword>
<dbReference type="EMBL" id="CAACVR010000076">
    <property type="protein sequence ID" value="VEU24353.1"/>
    <property type="molecule type" value="Genomic_DNA"/>
</dbReference>
<dbReference type="InterPro" id="IPR013088">
    <property type="entry name" value="Znf_NHR/GATA"/>
</dbReference>
<dbReference type="STRING" id="13370.A0A448YTV8"/>
<dbReference type="OrthoDB" id="2162994at2759"/>
<sequence>MLNHSRSQSDTTNFRSYYFHRMSEPRSADAEQVADAAAALGQLKSSRKRSFEELQFFDKTITSPNNFCYSTEGSSFLPSSKRAKTAPSSPISFPPSSGSMQPRTPNFKFPELPLTPPSAISSSKSIFAQQLESAQSSSSSDTPSTPPPSIRSSPRGMPKILKLDRKPLTTIPETAFYYPDTCYSFGLLNTSGAVPEHNQRAHILEEQNKEWRDHYSFELSHSDSKLYKKYRNYCDGLKLAEFSGRKPIPVNTKILLPSASKLTSFIDNQYNRYDGLVNYPYASNYNYQLTGYLNDVHLLTSSPELYSHRAGKGYSYRNDALHRNYNLPPLSQVLKMSSLDNDNAETDTDSSRPTPALAYPPRASTSTANVIRTSRPLSPARRSSVAKFINTSISPRRSSLDNDSSSTNAPPTTITTIDSPPQSPKKSSHRRQSHSFHSHRIPRRCISCHSTQSPCWRPSWAPDEGQLCNSCGLRYKKTRARCLNPECLRIPAKGEWTLMKNRGKTAIPDYNGEGEKTGEHYSYKCLHCDGEVAVDEQQY</sequence>